<dbReference type="Pfam" id="PF01979">
    <property type="entry name" value="Amidohydro_1"/>
    <property type="match status" value="1"/>
</dbReference>
<dbReference type="Gene3D" id="3.20.20.140">
    <property type="entry name" value="Metal-dependent hydrolases"/>
    <property type="match status" value="1"/>
</dbReference>
<feature type="domain" description="Amidohydrolase-related" evidence="1">
    <location>
        <begin position="174"/>
        <end position="270"/>
    </location>
</feature>
<dbReference type="SUPFAM" id="SSF51556">
    <property type="entry name" value="Metallo-dependent hydrolases"/>
    <property type="match status" value="1"/>
</dbReference>
<evidence type="ECO:0000259" key="1">
    <source>
        <dbReference type="Pfam" id="PF01979"/>
    </source>
</evidence>
<dbReference type="InterPro" id="IPR006680">
    <property type="entry name" value="Amidohydro-rel"/>
</dbReference>
<dbReference type="PANTHER" id="PTHR43135">
    <property type="entry name" value="ALPHA-D-RIBOSE 1-METHYLPHOSPHONATE 5-TRIPHOSPHATE DIPHOSPHATASE"/>
    <property type="match status" value="1"/>
</dbReference>
<evidence type="ECO:0000313" key="3">
    <source>
        <dbReference type="Proteomes" id="UP001165565"/>
    </source>
</evidence>
<proteinExistence type="predicted"/>
<gene>
    <name evidence="2" type="ORF">NEE01_18270</name>
</gene>
<reference evidence="2" key="1">
    <citation type="submission" date="2022-06" db="EMBL/GenBank/DDBJ databases">
        <title>Sphingomonas sp. nov. isolated from rhizosphere soil of tomato.</title>
        <authorList>
            <person name="Dong H."/>
            <person name="Gao R."/>
        </authorList>
    </citation>
    <scope>NUCLEOTIDE SEQUENCE</scope>
    <source>
        <strain evidence="2">MMSM24</strain>
    </source>
</reference>
<keyword evidence="3" id="KW-1185">Reference proteome</keyword>
<dbReference type="InterPro" id="IPR032466">
    <property type="entry name" value="Metal_Hydrolase"/>
</dbReference>
<name>A0AA41ZCB6_9SPHN</name>
<dbReference type="Proteomes" id="UP001165565">
    <property type="component" value="Unassembled WGS sequence"/>
</dbReference>
<dbReference type="AlphaFoldDB" id="A0AA41ZCB6"/>
<organism evidence="2 3">
    <name type="scientific">Sphingomonas lycopersici</name>
    <dbReference type="NCBI Taxonomy" id="2951807"/>
    <lineage>
        <taxon>Bacteria</taxon>
        <taxon>Pseudomonadati</taxon>
        <taxon>Pseudomonadota</taxon>
        <taxon>Alphaproteobacteria</taxon>
        <taxon>Sphingomonadales</taxon>
        <taxon>Sphingomonadaceae</taxon>
        <taxon>Sphingomonas</taxon>
    </lineage>
</organism>
<accession>A0AA41ZCB6</accession>
<dbReference type="PANTHER" id="PTHR43135:SF3">
    <property type="entry name" value="ALPHA-D-RIBOSE 1-METHYLPHOSPHONATE 5-TRIPHOSPHATE DIPHOSPHATASE"/>
    <property type="match status" value="1"/>
</dbReference>
<evidence type="ECO:0000313" key="2">
    <source>
        <dbReference type="EMBL" id="MCW6536727.1"/>
    </source>
</evidence>
<dbReference type="InterPro" id="IPR011059">
    <property type="entry name" value="Metal-dep_hydrolase_composite"/>
</dbReference>
<dbReference type="InterPro" id="IPR051781">
    <property type="entry name" value="Metallo-dep_Hydrolase"/>
</dbReference>
<dbReference type="GO" id="GO:0016810">
    <property type="term" value="F:hydrolase activity, acting on carbon-nitrogen (but not peptide) bonds"/>
    <property type="evidence" value="ECO:0007669"/>
    <property type="project" value="InterPro"/>
</dbReference>
<protein>
    <submittedName>
        <fullName evidence="2">Amidohydrolase family protein</fullName>
    </submittedName>
</protein>
<dbReference type="EMBL" id="JANFAV010000015">
    <property type="protein sequence ID" value="MCW6536727.1"/>
    <property type="molecule type" value="Genomic_DNA"/>
</dbReference>
<sequence length="304" mass="32990">MIQILPGSSPIFGGHSVIVRPIPANSVAGMKVPDAPMGFKMSCGENPKEEGAETKRGPTSRSGVVAFTRQALSDARDYLEQWNNYRLGRGPKPRRDLKKEALAGILAGDTRVHIHCYRADDLAIYLAMAREFNFHITAFHHAVEAYKIPQLLHASGTCALVWGDWWGFKMEALDGVRANAPLLDRAGVCVGMHSDSPEAGQRLNLEAAKAMAAGRRAGIDIAAERAIRWTTSVPAAIIGLDKKVGTLAPGFGADVVLWSGDPFSVYSKADLVLIDGGIVFDRAKPHRDPVSDFELGRPTMDHRQ</sequence>
<dbReference type="SUPFAM" id="SSF51338">
    <property type="entry name" value="Composite domain of metallo-dependent hydrolases"/>
    <property type="match status" value="1"/>
</dbReference>
<comment type="caution">
    <text evidence="2">The sequence shown here is derived from an EMBL/GenBank/DDBJ whole genome shotgun (WGS) entry which is preliminary data.</text>
</comment>